<name>A0AAU7CTI2_9BACT</name>
<evidence type="ECO:0000256" key="1">
    <source>
        <dbReference type="ARBA" id="ARBA00023002"/>
    </source>
</evidence>
<dbReference type="GO" id="GO:0016620">
    <property type="term" value="F:oxidoreductase activity, acting on the aldehyde or oxo group of donors, NAD or NADP as acceptor"/>
    <property type="evidence" value="ECO:0007669"/>
    <property type="project" value="InterPro"/>
</dbReference>
<evidence type="ECO:0000313" key="5">
    <source>
        <dbReference type="EMBL" id="XBH08590.1"/>
    </source>
</evidence>
<dbReference type="RefSeq" id="WP_348266099.1">
    <property type="nucleotide sequence ID" value="NZ_CP121194.1"/>
</dbReference>
<feature type="active site" evidence="2">
    <location>
        <position position="214"/>
    </location>
</feature>
<dbReference type="InterPro" id="IPR016163">
    <property type="entry name" value="Ald_DH_C"/>
</dbReference>
<sequence>MNLSTSDQILACARAAQAAWAAIPVSRRCAILGDLRREIALQCESIADTIARETSKPLLDALSGDVLVTLEHLRYYESYAARILRSRQIGKPSFFFRGARFEKSFEPHGVALIFGPSNYPFQLTVIPLITALAAGNAVILKCSERTPETAALIAKLCARANLPPNLVQVLHDGPEQSVALIDARPDFIFFTGSSRHGQQVAQRAAKQLIPMILELGGKDASLVFADCHLDRAIEGICYGAFSNAGRVCIAVKRAYIEASIYDDFLARLKQRIMKLRVDTDTGADFCPLSKNSQSDPRAQVEDALSRGATLRWPHDRAAVAYQPTLLSDVPSDARILTEESFGPVLCVASFRDEAEAIALANASHFGLSSSIWTHSQARARRIAAQLSAGSCSVNDVIRAIANPHAPFGGNRLSGYGRYHGPEGLLSFSRVRTIMLTSDRRTREINWFPFNGRTRGQLASLIRFRHATTGLVGRLSRILMPLLLSTILPMAFAAQSKPQAHLSIDVHLTPHARGELAYLIFASSSGFPGEREKALRQGFLPIPTNAQNLRIDADLPPGTYAVSVYEDINSNHKLDHNLIGIPREPVGVSNNPPARFGPPHFDQCSFHLGETSKIITITLVRAS</sequence>
<dbReference type="Gene3D" id="3.40.605.10">
    <property type="entry name" value="Aldehyde Dehydrogenase, Chain A, domain 1"/>
    <property type="match status" value="1"/>
</dbReference>
<dbReference type="InterPro" id="IPR018673">
    <property type="entry name" value="DUF2141"/>
</dbReference>
<accession>A0AAU7D2L2</accession>
<comment type="similarity">
    <text evidence="3">Belongs to the aldehyde dehydrogenase family.</text>
</comment>
<evidence type="ECO:0000256" key="2">
    <source>
        <dbReference type="PROSITE-ProRule" id="PRU10007"/>
    </source>
</evidence>
<dbReference type="SUPFAM" id="SSF53720">
    <property type="entry name" value="ALDH-like"/>
    <property type="match status" value="1"/>
</dbReference>
<dbReference type="AlphaFoldDB" id="A0AAU7CTI2"/>
<dbReference type="Gene3D" id="3.40.309.10">
    <property type="entry name" value="Aldehyde Dehydrogenase, Chain A, domain 2"/>
    <property type="match status" value="1"/>
</dbReference>
<dbReference type="EMBL" id="CP121194">
    <property type="protein sequence ID" value="XBH08590.1"/>
    <property type="molecule type" value="Genomic_DNA"/>
</dbReference>
<dbReference type="KEGG" id="epl:P4G45_08760"/>
<evidence type="ECO:0000313" key="6">
    <source>
        <dbReference type="EMBL" id="XBH11894.1"/>
    </source>
</evidence>
<keyword evidence="1 3" id="KW-0560">Oxidoreductase</keyword>
<dbReference type="InterPro" id="IPR029510">
    <property type="entry name" value="Ald_DH_CS_GLU"/>
</dbReference>
<evidence type="ECO:0000259" key="4">
    <source>
        <dbReference type="Pfam" id="PF00171"/>
    </source>
</evidence>
<feature type="domain" description="Aldehyde dehydrogenase" evidence="4">
    <location>
        <begin position="7"/>
        <end position="433"/>
    </location>
</feature>
<dbReference type="PROSITE" id="PS00687">
    <property type="entry name" value="ALDEHYDE_DEHYDR_GLU"/>
    <property type="match status" value="1"/>
</dbReference>
<reference evidence="5" key="1">
    <citation type="submission" date="2023-03" db="EMBL/GenBank/DDBJ databases">
        <title>Edaphobacter sp.</title>
        <authorList>
            <person name="Huber K.J."/>
            <person name="Papendorf J."/>
            <person name="Pilke C."/>
            <person name="Bunk B."/>
            <person name="Sproeer C."/>
            <person name="Pester M."/>
        </authorList>
    </citation>
    <scope>NUCLEOTIDE SEQUENCE</scope>
    <source>
        <strain evidence="5">DSM 109919</strain>
        <strain evidence="6">DSM 109920</strain>
    </source>
</reference>
<protein>
    <submittedName>
        <fullName evidence="5">Aldehyde dehydrogenase family protein</fullName>
    </submittedName>
</protein>
<dbReference type="InterPro" id="IPR016162">
    <property type="entry name" value="Ald_DH_N"/>
</dbReference>
<organism evidence="5">
    <name type="scientific">Edaphobacter paludis</name>
    <dbReference type="NCBI Taxonomy" id="3035702"/>
    <lineage>
        <taxon>Bacteria</taxon>
        <taxon>Pseudomonadati</taxon>
        <taxon>Acidobacteriota</taxon>
        <taxon>Terriglobia</taxon>
        <taxon>Terriglobales</taxon>
        <taxon>Acidobacteriaceae</taxon>
        <taxon>Edaphobacter</taxon>
    </lineage>
</organism>
<dbReference type="PANTHER" id="PTHR11699">
    <property type="entry name" value="ALDEHYDE DEHYDROGENASE-RELATED"/>
    <property type="match status" value="1"/>
</dbReference>
<proteinExistence type="inferred from homology"/>
<dbReference type="EMBL" id="CP121195">
    <property type="protein sequence ID" value="XBH11894.1"/>
    <property type="molecule type" value="Genomic_DNA"/>
</dbReference>
<accession>A0AAU7CTI2</accession>
<dbReference type="Pfam" id="PF09912">
    <property type="entry name" value="DUF2141"/>
    <property type="match status" value="1"/>
</dbReference>
<dbReference type="InterPro" id="IPR015590">
    <property type="entry name" value="Aldehyde_DH_dom"/>
</dbReference>
<dbReference type="Pfam" id="PF00171">
    <property type="entry name" value="Aldedh"/>
    <property type="match status" value="1"/>
</dbReference>
<evidence type="ECO:0000256" key="3">
    <source>
        <dbReference type="RuleBase" id="RU003345"/>
    </source>
</evidence>
<dbReference type="InterPro" id="IPR016161">
    <property type="entry name" value="Ald_DH/histidinol_DH"/>
</dbReference>
<gene>
    <name evidence="5" type="ORF">P4G45_08760</name>
    <name evidence="6" type="ORF">P8936_09210</name>
</gene>